<dbReference type="Gene3D" id="2.60.40.200">
    <property type="entry name" value="Superoxide dismutase, copper/zinc binding domain"/>
    <property type="match status" value="1"/>
</dbReference>
<evidence type="ECO:0000313" key="5">
    <source>
        <dbReference type="Proteomes" id="UP000053660"/>
    </source>
</evidence>
<evidence type="ECO:0000256" key="2">
    <source>
        <dbReference type="SAM" id="SignalP"/>
    </source>
</evidence>
<dbReference type="AlphaFoldDB" id="A0A0B1TKM2"/>
<dbReference type="GO" id="GO:0006801">
    <property type="term" value="P:superoxide metabolic process"/>
    <property type="evidence" value="ECO:0007669"/>
    <property type="project" value="InterPro"/>
</dbReference>
<dbReference type="PRINTS" id="PR00068">
    <property type="entry name" value="CUZNDISMTASE"/>
</dbReference>
<dbReference type="EMBL" id="KN549796">
    <property type="protein sequence ID" value="KHJ95965.1"/>
    <property type="molecule type" value="Genomic_DNA"/>
</dbReference>
<feature type="chain" id="PRO_5002061915" evidence="2">
    <location>
        <begin position="17"/>
        <end position="79"/>
    </location>
</feature>
<organism evidence="4 5">
    <name type="scientific">Oesophagostomum dentatum</name>
    <name type="common">Nodular worm</name>
    <dbReference type="NCBI Taxonomy" id="61180"/>
    <lineage>
        <taxon>Eukaryota</taxon>
        <taxon>Metazoa</taxon>
        <taxon>Ecdysozoa</taxon>
        <taxon>Nematoda</taxon>
        <taxon>Chromadorea</taxon>
        <taxon>Rhabditida</taxon>
        <taxon>Rhabditina</taxon>
        <taxon>Rhabditomorpha</taxon>
        <taxon>Strongyloidea</taxon>
        <taxon>Strongylidae</taxon>
        <taxon>Oesophagostomum</taxon>
    </lineage>
</organism>
<protein>
    <submittedName>
        <fullName evidence="4">Copper/zinc superoxide dismutase</fullName>
    </submittedName>
</protein>
<name>A0A0B1TKM2_OESDE</name>
<proteinExistence type="predicted"/>
<dbReference type="PANTHER" id="PTHR10003">
    <property type="entry name" value="SUPEROXIDE DISMUTASE CU-ZN -RELATED"/>
    <property type="match status" value="1"/>
</dbReference>
<feature type="signal peptide" evidence="2">
    <location>
        <begin position="1"/>
        <end position="16"/>
    </location>
</feature>
<sequence length="79" mass="8431">MFATLVILATLGDGVARFSMRSRRVRILGQNSVVGRSFVVTEDADDLGKGQGHQRQESLRTGNAGDRLACGVTGRAARV</sequence>
<dbReference type="OrthoDB" id="2015551at2759"/>
<keyword evidence="2" id="KW-0732">Signal</keyword>
<evidence type="ECO:0000259" key="3">
    <source>
        <dbReference type="Pfam" id="PF00080"/>
    </source>
</evidence>
<dbReference type="Pfam" id="PF00080">
    <property type="entry name" value="Sod_Cu"/>
    <property type="match status" value="1"/>
</dbReference>
<gene>
    <name evidence="4" type="ORF">OESDEN_04079</name>
</gene>
<reference evidence="4 5" key="1">
    <citation type="submission" date="2014-03" db="EMBL/GenBank/DDBJ databases">
        <title>Draft genome of the hookworm Oesophagostomum dentatum.</title>
        <authorList>
            <person name="Mitreva M."/>
        </authorList>
    </citation>
    <scope>NUCLEOTIDE SEQUENCE [LARGE SCALE GENOMIC DNA]</scope>
    <source>
        <strain evidence="4 5">OD-Hann</strain>
    </source>
</reference>
<dbReference type="Proteomes" id="UP000053660">
    <property type="component" value="Unassembled WGS sequence"/>
</dbReference>
<keyword evidence="5" id="KW-1185">Reference proteome</keyword>
<evidence type="ECO:0000313" key="4">
    <source>
        <dbReference type="EMBL" id="KHJ95965.1"/>
    </source>
</evidence>
<accession>A0A0B1TKM2</accession>
<dbReference type="InterPro" id="IPR024134">
    <property type="entry name" value="SOD_Cu/Zn_/chaperone"/>
</dbReference>
<dbReference type="InterPro" id="IPR001424">
    <property type="entry name" value="SOD_Cu_Zn_dom"/>
</dbReference>
<dbReference type="GO" id="GO:0005507">
    <property type="term" value="F:copper ion binding"/>
    <property type="evidence" value="ECO:0007669"/>
    <property type="project" value="InterPro"/>
</dbReference>
<feature type="region of interest" description="Disordered" evidence="1">
    <location>
        <begin position="45"/>
        <end position="64"/>
    </location>
</feature>
<evidence type="ECO:0000256" key="1">
    <source>
        <dbReference type="SAM" id="MobiDB-lite"/>
    </source>
</evidence>
<feature type="domain" description="Superoxide dismutase copper/zinc binding" evidence="3">
    <location>
        <begin position="12"/>
        <end position="72"/>
    </location>
</feature>
<dbReference type="SUPFAM" id="SSF49329">
    <property type="entry name" value="Cu,Zn superoxide dismutase-like"/>
    <property type="match status" value="1"/>
</dbReference>
<dbReference type="InterPro" id="IPR036423">
    <property type="entry name" value="SOD-like_Cu/Zn_dom_sf"/>
</dbReference>